<protein>
    <recommendedName>
        <fullName evidence="8">Large ribosomal subunit protein mL67</fullName>
    </recommendedName>
</protein>
<keyword evidence="3" id="KW-0689">Ribosomal protein</keyword>
<dbReference type="Proteomes" id="UP000001744">
    <property type="component" value="Unassembled WGS sequence"/>
</dbReference>
<proteinExistence type="inferred from homology"/>
<gene>
    <name evidence="10" type="primary">mhr1</name>
    <name evidence="9" type="ORF">SJAG_03402</name>
</gene>
<evidence type="ECO:0000256" key="8">
    <source>
        <dbReference type="ARBA" id="ARBA00035185"/>
    </source>
</evidence>
<evidence type="ECO:0000256" key="4">
    <source>
        <dbReference type="ARBA" id="ARBA00023015"/>
    </source>
</evidence>
<accession>B6K449</accession>
<keyword evidence="11" id="KW-1185">Reference proteome</keyword>
<dbReference type="EMBL" id="KE651167">
    <property type="protein sequence ID" value="EEB08256.2"/>
    <property type="molecule type" value="Genomic_DNA"/>
</dbReference>
<dbReference type="VEuPathDB" id="FungiDB:SJAG_03402"/>
<dbReference type="OMA" id="RKDHWVP"/>
<keyword evidence="5" id="KW-0496">Mitochondrion</keyword>
<evidence type="ECO:0000313" key="11">
    <source>
        <dbReference type="Proteomes" id="UP000001744"/>
    </source>
</evidence>
<dbReference type="GO" id="GO:0005739">
    <property type="term" value="C:mitochondrion"/>
    <property type="evidence" value="ECO:0007669"/>
    <property type="project" value="UniProtKB-SubCell"/>
</dbReference>
<evidence type="ECO:0000313" key="9">
    <source>
        <dbReference type="EMBL" id="EEB08256.2"/>
    </source>
</evidence>
<dbReference type="PANTHER" id="PTHR28184:SF1">
    <property type="entry name" value="LARGE RIBOSOMAL SUBUNIT PROTEIN ML67"/>
    <property type="match status" value="1"/>
</dbReference>
<name>B6K449_SCHJY</name>
<dbReference type="STRING" id="402676.B6K449"/>
<dbReference type="GO" id="GO:0005840">
    <property type="term" value="C:ribosome"/>
    <property type="evidence" value="ECO:0007669"/>
    <property type="project" value="UniProtKB-KW"/>
</dbReference>
<dbReference type="HOGENOM" id="CLU_1366947_0_0_1"/>
<organism evidence="9 11">
    <name type="scientific">Schizosaccharomyces japonicus (strain yFS275 / FY16936)</name>
    <name type="common">Fission yeast</name>
    <dbReference type="NCBI Taxonomy" id="402676"/>
    <lineage>
        <taxon>Eukaryota</taxon>
        <taxon>Fungi</taxon>
        <taxon>Dikarya</taxon>
        <taxon>Ascomycota</taxon>
        <taxon>Taphrinomycotina</taxon>
        <taxon>Schizosaccharomycetes</taxon>
        <taxon>Schizosaccharomycetales</taxon>
        <taxon>Schizosaccharomycetaceae</taxon>
        <taxon>Schizosaccharomyces</taxon>
    </lineage>
</organism>
<evidence type="ECO:0000256" key="5">
    <source>
        <dbReference type="ARBA" id="ARBA00023128"/>
    </source>
</evidence>
<dbReference type="PANTHER" id="PTHR28184">
    <property type="entry name" value="MITOCHONDRIAL HOMOLOGOUS RECOMBINATION PROTEIN 1"/>
    <property type="match status" value="1"/>
</dbReference>
<evidence type="ECO:0000313" key="10">
    <source>
        <dbReference type="JaponicusDB" id="SJAG_03402"/>
    </source>
</evidence>
<evidence type="ECO:0000256" key="2">
    <source>
        <dbReference type="ARBA" id="ARBA00010741"/>
    </source>
</evidence>
<dbReference type="RefSeq" id="XP_002174549.2">
    <property type="nucleotide sequence ID" value="XM_002174513.2"/>
</dbReference>
<dbReference type="GO" id="GO:0003697">
    <property type="term" value="F:single-stranded DNA binding"/>
    <property type="evidence" value="ECO:0007669"/>
    <property type="project" value="InterPro"/>
</dbReference>
<keyword evidence="6" id="KW-0804">Transcription</keyword>
<comment type="subcellular location">
    <subcellularLocation>
        <location evidence="1">Mitochondrion</location>
    </subcellularLocation>
</comment>
<reference evidence="9 11" key="1">
    <citation type="journal article" date="2011" name="Science">
        <title>Comparative functional genomics of the fission yeasts.</title>
        <authorList>
            <person name="Rhind N."/>
            <person name="Chen Z."/>
            <person name="Yassour M."/>
            <person name="Thompson D.A."/>
            <person name="Haas B.J."/>
            <person name="Habib N."/>
            <person name="Wapinski I."/>
            <person name="Roy S."/>
            <person name="Lin M.F."/>
            <person name="Heiman D.I."/>
            <person name="Young S.K."/>
            <person name="Furuya K."/>
            <person name="Guo Y."/>
            <person name="Pidoux A."/>
            <person name="Chen H.M."/>
            <person name="Robbertse B."/>
            <person name="Goldberg J.M."/>
            <person name="Aoki K."/>
            <person name="Bayne E.H."/>
            <person name="Berlin A.M."/>
            <person name="Desjardins C.A."/>
            <person name="Dobbs E."/>
            <person name="Dukaj L."/>
            <person name="Fan L."/>
            <person name="FitzGerald M.G."/>
            <person name="French C."/>
            <person name="Gujja S."/>
            <person name="Hansen K."/>
            <person name="Keifenheim D."/>
            <person name="Levin J.Z."/>
            <person name="Mosher R.A."/>
            <person name="Mueller C.A."/>
            <person name="Pfiffner J."/>
            <person name="Priest M."/>
            <person name="Russ C."/>
            <person name="Smialowska A."/>
            <person name="Swoboda P."/>
            <person name="Sykes S.M."/>
            <person name="Vaughn M."/>
            <person name="Vengrova S."/>
            <person name="Yoder R."/>
            <person name="Zeng Q."/>
            <person name="Allshire R."/>
            <person name="Baulcombe D."/>
            <person name="Birren B.W."/>
            <person name="Brown W."/>
            <person name="Ekwall K."/>
            <person name="Kellis M."/>
            <person name="Leatherwood J."/>
            <person name="Levin H."/>
            <person name="Margalit H."/>
            <person name="Martienssen R."/>
            <person name="Nieduszynski C.A."/>
            <person name="Spatafora J.W."/>
            <person name="Friedman N."/>
            <person name="Dalgaard J.Z."/>
            <person name="Baumann P."/>
            <person name="Niki H."/>
            <person name="Regev A."/>
            <person name="Nusbaum C."/>
        </authorList>
    </citation>
    <scope>NUCLEOTIDE SEQUENCE [LARGE SCALE GENOMIC DNA]</scope>
    <source>
        <strain evidence="11">yFS275 / FY16936</strain>
    </source>
</reference>
<evidence type="ECO:0000256" key="3">
    <source>
        <dbReference type="ARBA" id="ARBA00022980"/>
    </source>
</evidence>
<dbReference type="JaponicusDB" id="SJAG_03402">
    <property type="gene designation" value="mhr1"/>
</dbReference>
<dbReference type="GO" id="GO:1990904">
    <property type="term" value="C:ribonucleoprotein complex"/>
    <property type="evidence" value="ECO:0007669"/>
    <property type="project" value="UniProtKB-KW"/>
</dbReference>
<dbReference type="GO" id="GO:0000150">
    <property type="term" value="F:DNA strand exchange activity"/>
    <property type="evidence" value="ECO:0007669"/>
    <property type="project" value="InterPro"/>
</dbReference>
<dbReference type="AlphaFoldDB" id="B6K449"/>
<dbReference type="OrthoDB" id="5333655at2759"/>
<keyword evidence="7" id="KW-0687">Ribonucleoprotein</keyword>
<sequence length="200" mass="23219">MKILTKQNCNMRHPKITPIVNIVSIFQNIVTKQVLYSRGITMVPRNILLQLQFASQTQVPKGTLPANIRRDYWMPVFVSCFPTVSDADHVYENLLRYRRLRAQLSSRNALLRKRRTEEQSDSQLSASIADFHDILVKRRFPPNSIPLLWPNNLLQERITDWPECVLHKILNVPSSIPLSIDKEKLQQILLRNGSLPQNDD</sequence>
<comment type="similarity">
    <text evidence="2">Belongs to the mitochondrion-specific ribosomal protein mL67 family.</text>
</comment>
<evidence type="ECO:0000256" key="1">
    <source>
        <dbReference type="ARBA" id="ARBA00004173"/>
    </source>
</evidence>
<dbReference type="InterPro" id="IPR024629">
    <property type="entry name" value="Ribosomal_mL67"/>
</dbReference>
<dbReference type="GeneID" id="7050126"/>
<evidence type="ECO:0000256" key="7">
    <source>
        <dbReference type="ARBA" id="ARBA00023274"/>
    </source>
</evidence>
<evidence type="ECO:0000256" key="6">
    <source>
        <dbReference type="ARBA" id="ARBA00023163"/>
    </source>
</evidence>
<keyword evidence="4" id="KW-0805">Transcription regulation</keyword>
<dbReference type="Pfam" id="PF12829">
    <property type="entry name" value="Mhr1"/>
    <property type="match status" value="1"/>
</dbReference>